<name>A0A9W5WTP4_BABOV</name>
<dbReference type="SMART" id="SM00577">
    <property type="entry name" value="CPDc"/>
    <property type="match status" value="1"/>
</dbReference>
<dbReference type="InterPro" id="IPR004274">
    <property type="entry name" value="FCP1_dom"/>
</dbReference>
<dbReference type="InterPro" id="IPR023214">
    <property type="entry name" value="HAD_sf"/>
</dbReference>
<dbReference type="Gene3D" id="3.40.50.1000">
    <property type="entry name" value="HAD superfamily/HAD-like"/>
    <property type="match status" value="1"/>
</dbReference>
<sequence>MAPEELGNANSQMVTVKPNRRECFKKFITSMRQSGCATKFKFPMGRCCKLLGACPSPVCQHDYLALYRERVKLRQLAWPKAALGDPNIPRKKTLVVDLDETLVHSSLDKIEGHNITLTLESEPRKKQIHVNLRPFSREFIAAATRMFEVVIFTAATSDYANPVIDLLDCERRIHARLFREHCTIWNGCFIKDLELFDRDSKDIVIIDNTPSSYFLQPHNAIPISSWYGSRSDRELVLLLPFLRKLSLSDDVVPLLNERYGPNGDDSGIICRIPNCQHTVPTNN</sequence>
<dbReference type="CDD" id="cd07521">
    <property type="entry name" value="HAD_FCP1-like"/>
    <property type="match status" value="1"/>
</dbReference>
<organism evidence="2 3">
    <name type="scientific">Babesia ovis</name>
    <dbReference type="NCBI Taxonomy" id="5869"/>
    <lineage>
        <taxon>Eukaryota</taxon>
        <taxon>Sar</taxon>
        <taxon>Alveolata</taxon>
        <taxon>Apicomplexa</taxon>
        <taxon>Aconoidasida</taxon>
        <taxon>Piroplasmida</taxon>
        <taxon>Babesiidae</taxon>
        <taxon>Babesia</taxon>
    </lineage>
</organism>
<keyword evidence="3" id="KW-1185">Reference proteome</keyword>
<gene>
    <name evidence="2" type="ORF">BaOVIS_004400</name>
</gene>
<feature type="domain" description="FCP1 homology" evidence="1">
    <location>
        <begin position="87"/>
        <end position="245"/>
    </location>
</feature>
<dbReference type="EMBL" id="BLIY01000003">
    <property type="protein sequence ID" value="GFE53036.1"/>
    <property type="molecule type" value="Genomic_DNA"/>
</dbReference>
<dbReference type="FunFam" id="3.40.50.1000:FF:000093">
    <property type="entry name" value="NLI interacting factor-like phosphatase family protein"/>
    <property type="match status" value="1"/>
</dbReference>
<proteinExistence type="predicted"/>
<evidence type="ECO:0000313" key="2">
    <source>
        <dbReference type="EMBL" id="GFE53036.1"/>
    </source>
</evidence>
<dbReference type="Proteomes" id="UP001057455">
    <property type="component" value="Unassembled WGS sequence"/>
</dbReference>
<dbReference type="InterPro" id="IPR011948">
    <property type="entry name" value="Dullard_phosphatase"/>
</dbReference>
<evidence type="ECO:0000259" key="1">
    <source>
        <dbReference type="PROSITE" id="PS50969"/>
    </source>
</evidence>
<reference evidence="2" key="1">
    <citation type="submission" date="2019-12" db="EMBL/GenBank/DDBJ databases">
        <title>Genome sequence of Babesia ovis.</title>
        <authorList>
            <person name="Yamagishi J."/>
            <person name="Sevinc F."/>
            <person name="Xuan X."/>
        </authorList>
    </citation>
    <scope>NUCLEOTIDE SEQUENCE</scope>
    <source>
        <strain evidence="2">Selcuk</strain>
    </source>
</reference>
<dbReference type="OrthoDB" id="277011at2759"/>
<dbReference type="NCBIfam" id="TIGR02251">
    <property type="entry name" value="HIF-SF_euk"/>
    <property type="match status" value="1"/>
</dbReference>
<comment type="caution">
    <text evidence="2">The sequence shown here is derived from an EMBL/GenBank/DDBJ whole genome shotgun (WGS) entry which is preliminary data.</text>
</comment>
<dbReference type="Pfam" id="PF03031">
    <property type="entry name" value="NIF"/>
    <property type="match status" value="1"/>
</dbReference>
<evidence type="ECO:0000313" key="3">
    <source>
        <dbReference type="Proteomes" id="UP001057455"/>
    </source>
</evidence>
<dbReference type="PROSITE" id="PS50969">
    <property type="entry name" value="FCP1"/>
    <property type="match status" value="1"/>
</dbReference>
<dbReference type="GO" id="GO:0016791">
    <property type="term" value="F:phosphatase activity"/>
    <property type="evidence" value="ECO:0007669"/>
    <property type="project" value="InterPro"/>
</dbReference>
<protein>
    <submittedName>
        <fullName evidence="2">Dullard-like phosphatase domain containing protein</fullName>
    </submittedName>
</protein>
<dbReference type="AlphaFoldDB" id="A0A9W5WTP4"/>
<dbReference type="InterPro" id="IPR050365">
    <property type="entry name" value="TIM50"/>
</dbReference>
<dbReference type="SUPFAM" id="SSF56784">
    <property type="entry name" value="HAD-like"/>
    <property type="match status" value="1"/>
</dbReference>
<dbReference type="PANTHER" id="PTHR12210">
    <property type="entry name" value="DULLARD PROTEIN PHOSPHATASE"/>
    <property type="match status" value="1"/>
</dbReference>
<dbReference type="InterPro" id="IPR036412">
    <property type="entry name" value="HAD-like_sf"/>
</dbReference>
<accession>A0A9W5WTP4</accession>